<dbReference type="SUPFAM" id="SSF48179">
    <property type="entry name" value="6-phosphogluconate dehydrogenase C-terminal domain-like"/>
    <property type="match status" value="1"/>
</dbReference>
<reference evidence="4" key="2">
    <citation type="journal article" date="2021" name="Microbiol. Resour. Announc.">
        <title>Complete Genome Sequences of Three Human Oral Treponema parvum Isolates.</title>
        <authorList>
            <person name="Zeng H."/>
            <person name="Watt R.M."/>
        </authorList>
    </citation>
    <scope>NUCLEOTIDE SEQUENCE</scope>
    <source>
        <strain evidence="4">ATCC 700773</strain>
    </source>
</reference>
<accession>A0A975F187</accession>
<dbReference type="RefSeq" id="WP_210117288.1">
    <property type="nucleotide sequence ID" value="NZ_CP054257.1"/>
</dbReference>
<name>A0A975F187_9SPIR</name>
<keyword evidence="1" id="KW-0560">Oxidoreductase</keyword>
<dbReference type="InterPro" id="IPR050988">
    <property type="entry name" value="Mannitol_DH/Oxidoreductase"/>
</dbReference>
<protein>
    <submittedName>
        <fullName evidence="4">Mannitol dehydrogenase family protein</fullName>
    </submittedName>
</protein>
<dbReference type="GO" id="GO:0016616">
    <property type="term" value="F:oxidoreductase activity, acting on the CH-OH group of donors, NAD or NADP as acceptor"/>
    <property type="evidence" value="ECO:0007669"/>
    <property type="project" value="TreeGrafter"/>
</dbReference>
<dbReference type="PANTHER" id="PTHR43362">
    <property type="entry name" value="MANNITOL DEHYDROGENASE DSF1-RELATED"/>
    <property type="match status" value="1"/>
</dbReference>
<feature type="domain" description="Mannitol dehydrogenase N-terminal" evidence="2">
    <location>
        <begin position="40"/>
        <end position="306"/>
    </location>
</feature>
<dbReference type="EMBL" id="CP054257">
    <property type="protein sequence ID" value="QTQ12576.1"/>
    <property type="molecule type" value="Genomic_DNA"/>
</dbReference>
<evidence type="ECO:0000256" key="1">
    <source>
        <dbReference type="ARBA" id="ARBA00023002"/>
    </source>
</evidence>
<feature type="domain" description="Mannitol dehydrogenase C-terminal" evidence="3">
    <location>
        <begin position="317"/>
        <end position="512"/>
    </location>
</feature>
<dbReference type="InterPro" id="IPR036291">
    <property type="entry name" value="NAD(P)-bd_dom_sf"/>
</dbReference>
<sequence>MTLSKESIKDRSSWEAKKYFVPAFDHEKMVSATKKAPVWVHFGAGNIFRGFSAVLMQTLLDKGETEKGIIVGEGFDYDIIDKIYTPYDNISLLVTLNADGSISKKIVASIAEAWKCDSSFKKEWDSFKEVFANTSLQMVTFTITEKGYALGQGNNFFPFVTADFEAGPEGKLNSMMSKITALVYHRFKTCKTPVALVSTDNCSHNGEKLQNAVLTVAKKWVEKKFCEKEFISYLEKNVSFPWSMIDKITPRPDASVKAMLEKDGFDDTEVVVTGKNTYIAPFVNAEKPEYLVIEDNFPNGRPPLEKAGVYFTDRDTVNKVEKMKVCTCLNPLHTCLAVYGCLLGYTLIADEMKDPVLNKMVNIIGYKEGMPVVVNPKILDPKKFIKEVLEERIPNPFMPDTPQRIATDTSQKLSIRFGETIKAYLADKKLNVKDLKLIPLVFAGWLRYLLAVDDEGKPFTPSSDPRLESSQKYLEGIKLSSKGPFDKALKPLLSDETLFGVDLYKAGLADTVTGYFAELVAGPGAVRKTLEKYVK</sequence>
<gene>
    <name evidence="4" type="ORF">HRI96_10430</name>
</gene>
<organism evidence="4 5">
    <name type="scientific">Treponema parvum</name>
    <dbReference type="NCBI Taxonomy" id="138851"/>
    <lineage>
        <taxon>Bacteria</taxon>
        <taxon>Pseudomonadati</taxon>
        <taxon>Spirochaetota</taxon>
        <taxon>Spirochaetia</taxon>
        <taxon>Spirochaetales</taxon>
        <taxon>Treponemataceae</taxon>
        <taxon>Treponema</taxon>
    </lineage>
</organism>
<dbReference type="PANTHER" id="PTHR43362:SF1">
    <property type="entry name" value="MANNITOL DEHYDROGENASE 2-RELATED"/>
    <property type="match status" value="1"/>
</dbReference>
<evidence type="ECO:0000313" key="4">
    <source>
        <dbReference type="EMBL" id="QTQ12576.1"/>
    </source>
</evidence>
<dbReference type="InterPro" id="IPR013118">
    <property type="entry name" value="Mannitol_DH_C"/>
</dbReference>
<dbReference type="Pfam" id="PF01232">
    <property type="entry name" value="Mannitol_dh"/>
    <property type="match status" value="1"/>
</dbReference>
<dbReference type="Gene3D" id="3.40.50.720">
    <property type="entry name" value="NAD(P)-binding Rossmann-like Domain"/>
    <property type="match status" value="1"/>
</dbReference>
<evidence type="ECO:0000259" key="2">
    <source>
        <dbReference type="Pfam" id="PF01232"/>
    </source>
</evidence>
<proteinExistence type="predicted"/>
<dbReference type="AlphaFoldDB" id="A0A975F187"/>
<dbReference type="SUPFAM" id="SSF51735">
    <property type="entry name" value="NAD(P)-binding Rossmann-fold domains"/>
    <property type="match status" value="1"/>
</dbReference>
<dbReference type="InterPro" id="IPR013328">
    <property type="entry name" value="6PGD_dom2"/>
</dbReference>
<reference evidence="4" key="1">
    <citation type="submission" date="2020-05" db="EMBL/GenBank/DDBJ databases">
        <authorList>
            <person name="Zeng H."/>
            <person name="Chan Y.K."/>
            <person name="Watt R.M."/>
        </authorList>
    </citation>
    <scope>NUCLEOTIDE SEQUENCE</scope>
    <source>
        <strain evidence="4">ATCC 700773</strain>
    </source>
</reference>
<evidence type="ECO:0000259" key="3">
    <source>
        <dbReference type="Pfam" id="PF08125"/>
    </source>
</evidence>
<dbReference type="Proteomes" id="UP000671995">
    <property type="component" value="Chromosome"/>
</dbReference>
<evidence type="ECO:0000313" key="5">
    <source>
        <dbReference type="Proteomes" id="UP000671995"/>
    </source>
</evidence>
<dbReference type="InterPro" id="IPR013131">
    <property type="entry name" value="Mannitol_DH_N"/>
</dbReference>
<dbReference type="Gene3D" id="1.10.1040.10">
    <property type="entry name" value="N-(1-d-carboxylethyl)-l-norvaline Dehydrogenase, domain 2"/>
    <property type="match status" value="1"/>
</dbReference>
<dbReference type="InterPro" id="IPR008927">
    <property type="entry name" value="6-PGluconate_DH-like_C_sf"/>
</dbReference>
<dbReference type="Pfam" id="PF08125">
    <property type="entry name" value="Mannitol_dh_C"/>
    <property type="match status" value="1"/>
</dbReference>